<dbReference type="GO" id="GO:0016787">
    <property type="term" value="F:hydrolase activity"/>
    <property type="evidence" value="ECO:0007669"/>
    <property type="project" value="UniProtKB-KW"/>
</dbReference>
<sequence length="393" mass="45105">MKRKTVIKLLLSGFVSLTLSGLLKNEIKTVSASTHSVTLDRALAAYNAMQKYFYKQDGSSLYLEQYPPAANDRPYSYEWPFSQAHVATIDLLNIPGETGRNFREAVQDRSRGQEHYWNPTGATNVAGYDSYPRSPYGDGGDKFYDDNEWVGLAKIQLYLMTKDQAALKRAKEIFTLVVSGWDTDPSHPAPGGVFWTQASWSQDRNTVSNMPGAEMGLRLYQITGERFYFDWAKKMYDWTNEHLLAPNGLYWDNVHMDGTIDKTQWSYNQGVPIGVNVLFYQITGDSVYLQRAKDIANAALDFYGSENRLYKQPACFNAIFFKNLLLLYTKTHEQRYLRAMQAYADTVWNQYRDPNTNLFHIENQQATSLLEQAAMTQIYAVLAWDPAQYHLLY</sequence>
<dbReference type="Proteomes" id="UP000248806">
    <property type="component" value="Unassembled WGS sequence"/>
</dbReference>
<dbReference type="SUPFAM" id="SSF48208">
    <property type="entry name" value="Six-hairpin glycosidases"/>
    <property type="match status" value="1"/>
</dbReference>
<dbReference type="InterPro" id="IPR008928">
    <property type="entry name" value="6-hairpin_glycosidase_sf"/>
</dbReference>
<reference evidence="2 3" key="1">
    <citation type="submission" date="2018-06" db="EMBL/GenBank/DDBJ databases">
        <title>Genomic Encyclopedia of Archaeal and Bacterial Type Strains, Phase II (KMG-II): from individual species to whole genera.</title>
        <authorList>
            <person name="Goeker M."/>
        </authorList>
    </citation>
    <scope>NUCLEOTIDE SEQUENCE [LARGE SCALE GENOMIC DNA]</scope>
    <source>
        <strain evidence="2 3">ATCC BAA-1881</strain>
    </source>
</reference>
<accession>A0A326U7M9</accession>
<dbReference type="EMBL" id="QKUF01000013">
    <property type="protein sequence ID" value="PZW27082.1"/>
    <property type="molecule type" value="Genomic_DNA"/>
</dbReference>
<dbReference type="AlphaFoldDB" id="A0A326U7M9"/>
<comment type="caution">
    <text evidence="2">The sequence shown here is derived from an EMBL/GenBank/DDBJ whole genome shotgun (WGS) entry which is preliminary data.</text>
</comment>
<protein>
    <submittedName>
        <fullName evidence="2">Glycosyl hydrolase family 76</fullName>
    </submittedName>
</protein>
<organism evidence="2 3">
    <name type="scientific">Thermosporothrix hazakensis</name>
    <dbReference type="NCBI Taxonomy" id="644383"/>
    <lineage>
        <taxon>Bacteria</taxon>
        <taxon>Bacillati</taxon>
        <taxon>Chloroflexota</taxon>
        <taxon>Ktedonobacteria</taxon>
        <taxon>Ktedonobacterales</taxon>
        <taxon>Thermosporotrichaceae</taxon>
        <taxon>Thermosporothrix</taxon>
    </lineage>
</organism>
<dbReference type="PANTHER" id="PTHR47791:SF4">
    <property type="entry name" value="(PUTATIVE SECRETED PROTEIN)-RELATED"/>
    <property type="match status" value="1"/>
</dbReference>
<dbReference type="InterPro" id="IPR053169">
    <property type="entry name" value="MUG_Protein"/>
</dbReference>
<feature type="signal peptide" evidence="1">
    <location>
        <begin position="1"/>
        <end position="20"/>
    </location>
</feature>
<dbReference type="Gene3D" id="1.50.10.20">
    <property type="match status" value="1"/>
</dbReference>
<dbReference type="Pfam" id="PF03663">
    <property type="entry name" value="Glyco_hydro_76"/>
    <property type="match status" value="1"/>
</dbReference>
<dbReference type="InterPro" id="IPR005198">
    <property type="entry name" value="Glyco_hydro_76"/>
</dbReference>
<gene>
    <name evidence="2" type="ORF">EI42_03645</name>
</gene>
<keyword evidence="3" id="KW-1185">Reference proteome</keyword>
<evidence type="ECO:0000256" key="1">
    <source>
        <dbReference type="SAM" id="SignalP"/>
    </source>
</evidence>
<dbReference type="GO" id="GO:0005975">
    <property type="term" value="P:carbohydrate metabolic process"/>
    <property type="evidence" value="ECO:0007669"/>
    <property type="project" value="InterPro"/>
</dbReference>
<dbReference type="OrthoDB" id="6387072at2"/>
<dbReference type="PIRSF" id="PIRSF021505">
    <property type="entry name" value="O_gly_hdrol"/>
    <property type="match status" value="1"/>
</dbReference>
<dbReference type="InterPro" id="IPR014512">
    <property type="entry name" value="O_gly_hydro"/>
</dbReference>
<feature type="chain" id="PRO_5016327092" evidence="1">
    <location>
        <begin position="21"/>
        <end position="393"/>
    </location>
</feature>
<keyword evidence="2" id="KW-0378">Hydrolase</keyword>
<keyword evidence="1" id="KW-0732">Signal</keyword>
<evidence type="ECO:0000313" key="3">
    <source>
        <dbReference type="Proteomes" id="UP000248806"/>
    </source>
</evidence>
<dbReference type="PANTHER" id="PTHR47791">
    <property type="entry name" value="MEIOTICALLY UP-REGULATED GENE 191 PROTEIN"/>
    <property type="match status" value="1"/>
</dbReference>
<evidence type="ECO:0000313" key="2">
    <source>
        <dbReference type="EMBL" id="PZW27082.1"/>
    </source>
</evidence>
<name>A0A326U7M9_THEHA</name>
<dbReference type="RefSeq" id="WP_111324008.1">
    <property type="nucleotide sequence ID" value="NZ_BIFX01000002.1"/>
</dbReference>
<proteinExistence type="predicted"/>